<evidence type="ECO:0000313" key="1">
    <source>
        <dbReference type="EMBL" id="KAJ6844635.1"/>
    </source>
</evidence>
<accession>A0AAX6HWK3</accession>
<sequence>MFLKISEVVFILTSFAFISLSWYLSCRAPKGKLASITSTVAARAASEARPRLAYSIASASPTCIGTNHRSCMYQLKCSTLSASTLIRLMISSLVLPCLARLDRESPFW</sequence>
<gene>
    <name evidence="1" type="ORF">M6B38_293575</name>
</gene>
<comment type="caution">
    <text evidence="1">The sequence shown here is derived from an EMBL/GenBank/DDBJ whole genome shotgun (WGS) entry which is preliminary data.</text>
</comment>
<name>A0AAX6HWK3_IRIPA</name>
<evidence type="ECO:0000313" key="2">
    <source>
        <dbReference type="Proteomes" id="UP001140949"/>
    </source>
</evidence>
<dbReference type="Proteomes" id="UP001140949">
    <property type="component" value="Unassembled WGS sequence"/>
</dbReference>
<protein>
    <submittedName>
        <fullName evidence="1">ABC transporter C family member 3-like</fullName>
    </submittedName>
</protein>
<proteinExistence type="predicted"/>
<keyword evidence="2" id="KW-1185">Reference proteome</keyword>
<organism evidence="1 2">
    <name type="scientific">Iris pallida</name>
    <name type="common">Sweet iris</name>
    <dbReference type="NCBI Taxonomy" id="29817"/>
    <lineage>
        <taxon>Eukaryota</taxon>
        <taxon>Viridiplantae</taxon>
        <taxon>Streptophyta</taxon>
        <taxon>Embryophyta</taxon>
        <taxon>Tracheophyta</taxon>
        <taxon>Spermatophyta</taxon>
        <taxon>Magnoliopsida</taxon>
        <taxon>Liliopsida</taxon>
        <taxon>Asparagales</taxon>
        <taxon>Iridaceae</taxon>
        <taxon>Iridoideae</taxon>
        <taxon>Irideae</taxon>
        <taxon>Iris</taxon>
    </lineage>
</organism>
<reference evidence="1" key="2">
    <citation type="submission" date="2023-04" db="EMBL/GenBank/DDBJ databases">
        <authorList>
            <person name="Bruccoleri R.E."/>
            <person name="Oakeley E.J."/>
            <person name="Faust A.-M."/>
            <person name="Dessus-Babus S."/>
            <person name="Altorfer M."/>
            <person name="Burckhardt D."/>
            <person name="Oertli M."/>
            <person name="Naumann U."/>
            <person name="Petersen F."/>
            <person name="Wong J."/>
        </authorList>
    </citation>
    <scope>NUCLEOTIDE SEQUENCE</scope>
    <source>
        <strain evidence="1">GSM-AAB239-AS_SAM_17_03QT</strain>
        <tissue evidence="1">Leaf</tissue>
    </source>
</reference>
<reference evidence="1" key="1">
    <citation type="journal article" date="2023" name="GigaByte">
        <title>Genome assembly of the bearded iris, Iris pallida Lam.</title>
        <authorList>
            <person name="Bruccoleri R.E."/>
            <person name="Oakeley E.J."/>
            <person name="Faust A.M.E."/>
            <person name="Altorfer M."/>
            <person name="Dessus-Babus S."/>
            <person name="Burckhardt D."/>
            <person name="Oertli M."/>
            <person name="Naumann U."/>
            <person name="Petersen F."/>
            <person name="Wong J."/>
        </authorList>
    </citation>
    <scope>NUCLEOTIDE SEQUENCE</scope>
    <source>
        <strain evidence="1">GSM-AAB239-AS_SAM_17_03QT</strain>
    </source>
</reference>
<dbReference type="AlphaFoldDB" id="A0AAX6HWK3"/>
<dbReference type="EMBL" id="JANAVB010006599">
    <property type="protein sequence ID" value="KAJ6844635.1"/>
    <property type="molecule type" value="Genomic_DNA"/>
</dbReference>